<organism evidence="2 5">
    <name type="scientific">Pseudomonas aeruginosa</name>
    <dbReference type="NCBI Taxonomy" id="287"/>
    <lineage>
        <taxon>Bacteria</taxon>
        <taxon>Pseudomonadati</taxon>
        <taxon>Pseudomonadota</taxon>
        <taxon>Gammaproteobacteria</taxon>
        <taxon>Pseudomonadales</taxon>
        <taxon>Pseudomonadaceae</taxon>
        <taxon>Pseudomonas</taxon>
    </lineage>
</organism>
<reference evidence="4" key="1">
    <citation type="submission" date="2015-06" db="EMBL/GenBank/DDBJ databases">
        <authorList>
            <person name="Radhakrishnan Rajesh"/>
            <person name="Underwood Anthony"/>
            <person name="Al-Shahib Ali"/>
        </authorList>
    </citation>
    <scope>NUCLEOTIDE SEQUENCE [LARGE SCALE GENOMIC DNA]</scope>
    <source>
        <strain evidence="4">P19_London_7_VIM_2_05_10</strain>
    </source>
</reference>
<evidence type="ECO:0000313" key="4">
    <source>
        <dbReference type="Proteomes" id="UP000045039"/>
    </source>
</evidence>
<dbReference type="Proteomes" id="UP001297540">
    <property type="component" value="Chromosome"/>
</dbReference>
<accession>A0A1S1BXR6</accession>
<reference evidence="3" key="5">
    <citation type="submission" date="2023-10" db="EMBL/GenBank/DDBJ databases">
        <title>Pathogen: clinical or host-associated sample.</title>
        <authorList>
            <person name="Hergert J."/>
            <person name="Casey R."/>
            <person name="Wagner J."/>
            <person name="Young E.L."/>
            <person name="Oakeson K.F."/>
        </authorList>
    </citation>
    <scope>NUCLEOTIDE SEQUENCE</scope>
    <source>
        <strain evidence="3">2021CK-01020</strain>
    </source>
</reference>
<dbReference type="Proteomes" id="UP000433532">
    <property type="component" value="Unassembled WGS sequence"/>
</dbReference>
<accession>A0A0F6U881</accession>
<dbReference type="RefSeq" id="WP_003084491.1">
    <property type="nucleotide sequence ID" value="NZ_AP014622.1"/>
</dbReference>
<dbReference type="EMBL" id="WOAD01000004">
    <property type="protein sequence ID" value="MUI34961.1"/>
    <property type="molecule type" value="Genomic_DNA"/>
</dbReference>
<evidence type="ECO:0008006" key="6">
    <source>
        <dbReference type="Google" id="ProtNLM"/>
    </source>
</evidence>
<evidence type="ECO:0000313" key="3">
    <source>
        <dbReference type="EMBL" id="WOS78540.1"/>
    </source>
</evidence>
<name>A0A0F6U881_PSEAI</name>
<reference evidence="2 5" key="3">
    <citation type="submission" date="2019-11" db="EMBL/GenBank/DDBJ databases">
        <title>Genomes of ocular Pseudomonas aeruginosa isolates.</title>
        <authorList>
            <person name="Khan M."/>
            <person name="Rice S.A."/>
            <person name="Willcox M.D.P."/>
            <person name="Stapleton F."/>
        </authorList>
    </citation>
    <scope>NUCLEOTIDE SEQUENCE [LARGE SCALE GENOMIC DNA]</scope>
    <source>
        <strain evidence="2 5">PA221</strain>
    </source>
</reference>
<evidence type="ECO:0000313" key="5">
    <source>
        <dbReference type="Proteomes" id="UP000433532"/>
    </source>
</evidence>
<sequence length="188" mass="20807">MSPASASIRQRLLALGEPCAAQPAADWQGDIALPAELERFYREVGPLDCTLESAGNPFFLPSLARLWQRQAGYRWHGISGERLSGWQDDWLVVADQGADPFILETGSGRILFDLHGGRGWDPAPCFDDLWQMAASLACFGEVWSGAGEDILLDDCSVAPRYRQQLVDELQPILGSRQRAEDLADEFGW</sequence>
<dbReference type="Proteomes" id="UP000045039">
    <property type="component" value="Unassembled WGS sequence"/>
</dbReference>
<dbReference type="AlphaFoldDB" id="A0A0F6U881"/>
<evidence type="ECO:0000313" key="2">
    <source>
        <dbReference type="EMBL" id="MUI34961.1"/>
    </source>
</evidence>
<evidence type="ECO:0000313" key="1">
    <source>
        <dbReference type="EMBL" id="CRN84721.1"/>
    </source>
</evidence>
<dbReference type="KEGG" id="paeb:NCGM1900_0374"/>
<reference evidence="1" key="2">
    <citation type="submission" date="2015-06" db="EMBL/GenBank/DDBJ databases">
        <authorList>
            <person name="Radhakrishnan R."/>
            <person name="Underwood A."/>
            <person name="Al-Shahib A."/>
        </authorList>
    </citation>
    <scope>NUCLEOTIDE SEQUENCE</scope>
    <source>
        <strain evidence="1">P19_London_7_VIM_2_05_10</strain>
    </source>
</reference>
<protein>
    <recommendedName>
        <fullName evidence="6">SMI1/KNR4 family protein</fullName>
    </recommendedName>
</protein>
<reference evidence="3" key="4">
    <citation type="submission" date="2023-06" db="EMBL/GenBank/DDBJ databases">
        <authorList>
            <consortium name="Clinical and Environmental Microbiology Branch: Whole genome sequencing antimicrobial resistance pathogens in the healthcare setting"/>
        </authorList>
    </citation>
    <scope>NUCLEOTIDE SEQUENCE</scope>
    <source>
        <strain evidence="3">2021CK-01020</strain>
    </source>
</reference>
<dbReference type="EMBL" id="CP136986">
    <property type="protein sequence ID" value="WOS78540.1"/>
    <property type="molecule type" value="Genomic_DNA"/>
</dbReference>
<dbReference type="EMBL" id="CVVU01000002">
    <property type="protein sequence ID" value="CRN84721.1"/>
    <property type="molecule type" value="Genomic_DNA"/>
</dbReference>
<gene>
    <name evidence="2" type="ORF">GNQ48_08075</name>
    <name evidence="3" type="ORF">L4V69_05215</name>
    <name evidence="1" type="ORF">PAERUG_P19_London_7_VIM_2_05_10_00027</name>
</gene>
<proteinExistence type="predicted"/>